<proteinExistence type="predicted"/>
<dbReference type="PANTHER" id="PTHR40468:SF1">
    <property type="entry name" value="TOPOISOMERASE I DAMAGE AFFECTED PROTEIN 11"/>
    <property type="match status" value="1"/>
</dbReference>
<organism evidence="2 3">
    <name type="scientific">Emydomyces testavorans</name>
    <dbReference type="NCBI Taxonomy" id="2070801"/>
    <lineage>
        <taxon>Eukaryota</taxon>
        <taxon>Fungi</taxon>
        <taxon>Dikarya</taxon>
        <taxon>Ascomycota</taxon>
        <taxon>Pezizomycotina</taxon>
        <taxon>Eurotiomycetes</taxon>
        <taxon>Eurotiomycetidae</taxon>
        <taxon>Onygenales</taxon>
        <taxon>Nannizziopsiaceae</taxon>
        <taxon>Emydomyces</taxon>
    </lineage>
</organism>
<accession>A0AAF0IG26</accession>
<gene>
    <name evidence="2" type="ORF">PRK78_000612</name>
</gene>
<sequence>MVFSSPTTSARKAVHKLDIEKVSLNLQDRLGLAKVKYERMHGLSTDPLDGSEDNGIRGKVSSSSFSNGFCGFETPAVSTPITSPILTKDLPRSARSKHAAMFDLRAMEAMTSGSRKRRRCASVTEQSAKLPRISRDFTTMIPFSSPTVGRQRSSMLVQTASFVSQSDTIPDDPLSPEKISEHDIDPELPTSTSLISSSPPRTPPLRRNRLPVDTHQNEDGADLLMYLANSPTPINFGDKGRVPDFLPSTPPAQHACLPSLLSTPGGGLGVNLNTPGQAFNFADFVNVTPSPAQRQWGNRTPRVLPKTPIATKDVRKRLNFDALVPPAAGSPNSKSPERKIGLALQLGEELHF</sequence>
<dbReference type="EMBL" id="CP120627">
    <property type="protein sequence ID" value="WEW55183.1"/>
    <property type="molecule type" value="Genomic_DNA"/>
</dbReference>
<feature type="compositionally biased region" description="Low complexity" evidence="1">
    <location>
        <begin position="188"/>
        <end position="199"/>
    </location>
</feature>
<evidence type="ECO:0000256" key="1">
    <source>
        <dbReference type="SAM" id="MobiDB-lite"/>
    </source>
</evidence>
<reference evidence="2" key="1">
    <citation type="submission" date="2023-03" db="EMBL/GenBank/DDBJ databases">
        <title>Emydomyces testavorans Genome Sequence.</title>
        <authorList>
            <person name="Hoyer L."/>
        </authorList>
    </citation>
    <scope>NUCLEOTIDE SEQUENCE</scope>
    <source>
        <strain evidence="2">16-2883</strain>
    </source>
</reference>
<evidence type="ECO:0000313" key="3">
    <source>
        <dbReference type="Proteomes" id="UP001219355"/>
    </source>
</evidence>
<dbReference type="AlphaFoldDB" id="A0AAF0IG26"/>
<dbReference type="Proteomes" id="UP001219355">
    <property type="component" value="Chromosome 1"/>
</dbReference>
<keyword evidence="3" id="KW-1185">Reference proteome</keyword>
<evidence type="ECO:0000313" key="2">
    <source>
        <dbReference type="EMBL" id="WEW55183.1"/>
    </source>
</evidence>
<feature type="region of interest" description="Disordered" evidence="1">
    <location>
        <begin position="162"/>
        <end position="215"/>
    </location>
</feature>
<protein>
    <submittedName>
        <fullName evidence="2">Uncharacterized protein</fullName>
    </submittedName>
</protein>
<dbReference type="PANTHER" id="PTHR40468">
    <property type="entry name" value="YALI0A15257P"/>
    <property type="match status" value="1"/>
</dbReference>
<name>A0AAF0IG26_9EURO</name>